<name>A0ABW2TKQ4_9PSEU</name>
<evidence type="ECO:0000259" key="1">
    <source>
        <dbReference type="Pfam" id="PF10592"/>
    </source>
</evidence>
<protein>
    <submittedName>
        <fullName evidence="2">AIPR family protein</fullName>
    </submittedName>
</protein>
<reference evidence="3" key="1">
    <citation type="journal article" date="2019" name="Int. J. Syst. Evol. Microbiol.">
        <title>The Global Catalogue of Microorganisms (GCM) 10K type strain sequencing project: providing services to taxonomists for standard genome sequencing and annotation.</title>
        <authorList>
            <consortium name="The Broad Institute Genomics Platform"/>
            <consortium name="The Broad Institute Genome Sequencing Center for Infectious Disease"/>
            <person name="Wu L."/>
            <person name="Ma J."/>
        </authorList>
    </citation>
    <scope>NUCLEOTIDE SEQUENCE [LARGE SCALE GENOMIC DNA]</scope>
    <source>
        <strain evidence="3">JCM 17695</strain>
    </source>
</reference>
<keyword evidence="3" id="KW-1185">Reference proteome</keyword>
<proteinExistence type="predicted"/>
<feature type="domain" description="Abortive phage infection protein C-terminal" evidence="1">
    <location>
        <begin position="246"/>
        <end position="400"/>
    </location>
</feature>
<evidence type="ECO:0000313" key="2">
    <source>
        <dbReference type="EMBL" id="MFC7613423.1"/>
    </source>
</evidence>
<dbReference type="Pfam" id="PF10592">
    <property type="entry name" value="AIPR"/>
    <property type="match status" value="1"/>
</dbReference>
<evidence type="ECO:0000313" key="3">
    <source>
        <dbReference type="Proteomes" id="UP001596512"/>
    </source>
</evidence>
<organism evidence="2 3">
    <name type="scientific">Actinokineospora soli</name>
    <dbReference type="NCBI Taxonomy" id="1048753"/>
    <lineage>
        <taxon>Bacteria</taxon>
        <taxon>Bacillati</taxon>
        <taxon>Actinomycetota</taxon>
        <taxon>Actinomycetes</taxon>
        <taxon>Pseudonocardiales</taxon>
        <taxon>Pseudonocardiaceae</taxon>
        <taxon>Actinokineospora</taxon>
    </lineage>
</organism>
<dbReference type="InterPro" id="IPR018891">
    <property type="entry name" value="AIPR_C"/>
</dbReference>
<dbReference type="Proteomes" id="UP001596512">
    <property type="component" value="Unassembled WGS sequence"/>
</dbReference>
<dbReference type="EMBL" id="JBHTEY010000004">
    <property type="protein sequence ID" value="MFC7613423.1"/>
    <property type="molecule type" value="Genomic_DNA"/>
</dbReference>
<gene>
    <name evidence="2" type="ORF">ACFQV2_07195</name>
</gene>
<comment type="caution">
    <text evidence="2">The sequence shown here is derived from an EMBL/GenBank/DDBJ whole genome shotgun (WGS) entry which is preliminary data.</text>
</comment>
<sequence>MGARSDDHNHQRTQVNHVRRALLREFAGLIDVSDVRPDQAEQHTLTRSLAALAVRRMTDCDDKTAAASVIDGRDDFGIDAIAFGDSGPELILVQAKWSDRGTAGIDTSAALKLADGFRKIEARRFARFNTRFQAMTEKIRAVLSDPRLTVRLVLAVMGEGTLSQEVRAVFDELSDEFNYLGPSMDYTVVNGEDFWNQVRGDLSGPEVQITVRMNKWLRHETTDAFQGTVSADSVAQWLTDNGDKLFERNVRRSLGLTSVNQAIIDTLTMDPESFWSRNNGITILCSAIEPRYNGSRRSPTEPVDLIVTGASVVNGAQTVTAIHRANGLAPDSVCLADVPVRVICVPKEADELATQITRSTNTQNHMERRDFIALDPTQVRIREDFALSLDKIYVFKRGDMEPAPEAGCSALQAALALACGHRNINIVVRAKRDPDLLWEEGPGGAYPLLFGGQPSAVQIWRSVLLYRAVSGALHNQVTKLEGRAAAIAEHGNLIVAHLLFRLINLEILEDQDSDWDEEIATVPSRVELILKWLIDRVDSELGTTSFVSKIFLDADKCRILVDAVLNRLETGGAAPDVDSNYRPIARARVRSRPAVHVLIDAMRIEAGTKLRYVPTSERERLALQRWLSEQPDRGFATWVPERGKPLLWEADGRRYSPTGLVMHMWQMAEWTEAPVAVQGPKCWHLDEAGSLADLASQLRDTESDLLTPLENGAEE</sequence>
<accession>A0ABW2TKQ4</accession>